<dbReference type="EMBL" id="CP034210">
    <property type="protein sequence ID" value="QBZ66329.1"/>
    <property type="molecule type" value="Genomic_DNA"/>
</dbReference>
<dbReference type="PANTHER" id="PTHR38787:SF3">
    <property type="entry name" value="REGULATORY P DOMAIN-CONTAINING PROTEIN"/>
    <property type="match status" value="1"/>
</dbReference>
<evidence type="ECO:0000256" key="1">
    <source>
        <dbReference type="SAM" id="MobiDB-lite"/>
    </source>
</evidence>
<evidence type="ECO:0000256" key="2">
    <source>
        <dbReference type="SAM" id="SignalP"/>
    </source>
</evidence>
<evidence type="ECO:0008006" key="5">
    <source>
        <dbReference type="Google" id="ProtNLM"/>
    </source>
</evidence>
<sequence length="512" mass="56408">MKAPSVLLFLSAVANAAHFSREQYESGEVHQKIIDMKNAQWDALEAAGALDSTQWPSWRNWDQLDASIKSGRLECKNGVAVAEEGNPMQTFRCKNMDLYDFMNHNDMGGGENDPRYPNRRGSSIWGWVSPKGRQIALIGQHTGTAFVEITCKGKMRYLGRLPAQDPLGSSWREIRVLKDMVIIGSEAVGHNIQIFDLNKVADLSPDSPVTFNPQTDLMGLFDDLPIGRAHNVVIDWDNEYAIAVGAQPRNQTCQAGMEYIDLSDPSSPFKPGCASSDGYTHDAQCVTYNGPDKRFLGRNICVAYNEDSVTVWDSTDKAASAMLGRLEYPGATYTHQGWWTERNWHQFVLLNDELDEVEGVGEAAAGIPITHIVDLSDLTAPKYTGFFENTDHKAIDHNLYIEDGIMFQSNYGAGVWVTDVSSIAQHPDGSKVEKIAFFDMHPEDDATGGSLEFVGSWGNFQFPSGFIVANTFERGAYVLRVASGPGRNGGAGFGGPSKVPRVGRRQAHGSRR</sequence>
<evidence type="ECO:0000313" key="3">
    <source>
        <dbReference type="EMBL" id="QBZ66329.1"/>
    </source>
</evidence>
<dbReference type="Proteomes" id="UP000294847">
    <property type="component" value="Chromosome 7"/>
</dbReference>
<proteinExistence type="predicted"/>
<dbReference type="InterPro" id="IPR027589">
    <property type="entry name" value="Choice_anch_B"/>
</dbReference>
<feature type="region of interest" description="Disordered" evidence="1">
    <location>
        <begin position="489"/>
        <end position="512"/>
    </location>
</feature>
<keyword evidence="2" id="KW-0732">Signal</keyword>
<dbReference type="AlphaFoldDB" id="A0A4P7NV65"/>
<feature type="compositionally biased region" description="Basic residues" evidence="1">
    <location>
        <begin position="501"/>
        <end position="512"/>
    </location>
</feature>
<gene>
    <name evidence="3" type="ORF">PoMZ_13303</name>
</gene>
<name>A0A4P7NV65_PYROR</name>
<organism evidence="3 4">
    <name type="scientific">Pyricularia oryzae</name>
    <name type="common">Rice blast fungus</name>
    <name type="synonym">Magnaporthe oryzae</name>
    <dbReference type="NCBI Taxonomy" id="318829"/>
    <lineage>
        <taxon>Eukaryota</taxon>
        <taxon>Fungi</taxon>
        <taxon>Dikarya</taxon>
        <taxon>Ascomycota</taxon>
        <taxon>Pezizomycotina</taxon>
        <taxon>Sordariomycetes</taxon>
        <taxon>Sordariomycetidae</taxon>
        <taxon>Magnaporthales</taxon>
        <taxon>Pyriculariaceae</taxon>
        <taxon>Pyricularia</taxon>
    </lineage>
</organism>
<feature type="signal peptide" evidence="2">
    <location>
        <begin position="1"/>
        <end position="16"/>
    </location>
</feature>
<feature type="chain" id="PRO_5020510980" description="Regulatory P domain-containing protein" evidence="2">
    <location>
        <begin position="17"/>
        <end position="512"/>
    </location>
</feature>
<dbReference type="NCBIfam" id="TIGR04312">
    <property type="entry name" value="choice_anch_B"/>
    <property type="match status" value="1"/>
</dbReference>
<accession>A0A4P7NV65</accession>
<reference evidence="3 4" key="1">
    <citation type="journal article" date="2019" name="Mol. Biol. Evol.">
        <title>Blast fungal genomes show frequent chromosomal changes, gene gains and losses, and effector gene turnover.</title>
        <authorList>
            <person name="Gomez Luciano L.B."/>
            <person name="Jason Tsai I."/>
            <person name="Chuma I."/>
            <person name="Tosa Y."/>
            <person name="Chen Y.H."/>
            <person name="Li J.Y."/>
            <person name="Li M.Y."/>
            <person name="Jade Lu M.Y."/>
            <person name="Nakayashiki H."/>
            <person name="Li W.H."/>
        </authorList>
    </citation>
    <scope>NUCLEOTIDE SEQUENCE [LARGE SCALE GENOMIC DNA]</scope>
    <source>
        <strain evidence="3">MZ5-1-6</strain>
    </source>
</reference>
<evidence type="ECO:0000313" key="4">
    <source>
        <dbReference type="Proteomes" id="UP000294847"/>
    </source>
</evidence>
<dbReference type="GO" id="GO:0005576">
    <property type="term" value="C:extracellular region"/>
    <property type="evidence" value="ECO:0007669"/>
    <property type="project" value="TreeGrafter"/>
</dbReference>
<protein>
    <recommendedName>
        <fullName evidence="5">Regulatory P domain-containing protein</fullName>
    </recommendedName>
</protein>
<dbReference type="PANTHER" id="PTHR38787">
    <property type="entry name" value="REGULATORY P DOMAIN-CONTAINING PROTEIN"/>
    <property type="match status" value="1"/>
</dbReference>